<dbReference type="AlphaFoldDB" id="A0A6I6AA65"/>
<accession>A0A6I6AA65</accession>
<reference evidence="1 2" key="1">
    <citation type="submission" date="2019-09" db="EMBL/GenBank/DDBJ databases">
        <title>Gimesia benthica sp. nov., a novel bacterium isolated from deep-sea water of the Northwest Indian Ocean.</title>
        <authorList>
            <person name="Dai X."/>
        </authorList>
    </citation>
    <scope>NUCLEOTIDE SEQUENCE [LARGE SCALE GENOMIC DNA]</scope>
    <source>
        <strain evidence="1 2">E7</strain>
    </source>
</reference>
<name>A0A6I6AA65_9PLAN</name>
<protein>
    <submittedName>
        <fullName evidence="1">Uncharacterized protein</fullName>
    </submittedName>
</protein>
<proteinExistence type="predicted"/>
<dbReference type="RefSeq" id="WP_155363970.1">
    <property type="nucleotide sequence ID" value="NZ_CP043930.1"/>
</dbReference>
<dbReference type="KEGG" id="gim:F1728_09895"/>
<keyword evidence="2" id="KW-1185">Reference proteome</keyword>
<dbReference type="Proteomes" id="UP000427281">
    <property type="component" value="Chromosome"/>
</dbReference>
<organism evidence="1 2">
    <name type="scientific">Gimesia benthica</name>
    <dbReference type="NCBI Taxonomy" id="2608982"/>
    <lineage>
        <taxon>Bacteria</taxon>
        <taxon>Pseudomonadati</taxon>
        <taxon>Planctomycetota</taxon>
        <taxon>Planctomycetia</taxon>
        <taxon>Planctomycetales</taxon>
        <taxon>Planctomycetaceae</taxon>
        <taxon>Gimesia</taxon>
    </lineage>
</organism>
<dbReference type="EMBL" id="CP043930">
    <property type="protein sequence ID" value="QGQ22966.1"/>
    <property type="molecule type" value="Genomic_DNA"/>
</dbReference>
<evidence type="ECO:0000313" key="2">
    <source>
        <dbReference type="Proteomes" id="UP000427281"/>
    </source>
</evidence>
<evidence type="ECO:0000313" key="1">
    <source>
        <dbReference type="EMBL" id="QGQ22966.1"/>
    </source>
</evidence>
<gene>
    <name evidence="1" type="ORF">F1728_09895</name>
</gene>
<sequence length="124" mass="13270">MTEQAGTSSWLKRIRIFAGLLLMALAVGGAVMLATSGGMCSGTLASGRSVTAQSDSWKLDATYSGDTATIKTAGFNIEVTPDRLNVDRQRIAFIDSRAKSVGVNVKANEIIFHADGKWVATYRR</sequence>